<dbReference type="InterPro" id="IPR024301">
    <property type="entry name" value="Amidase_6"/>
</dbReference>
<sequence>MPHKVVTKKKVGSDVKKQLQHLLKTQAQLFVSTRDDMMEEAVERKRRLCEKRGAEIVRCTIHCQVVGKHVMENEARLSYCAHYQFLIKHGREMYVEEQIEERQAYFLDGELVKDEKVSKTDGEMDSPRLEREMPVDERISYEYNRAKAVRYAEIWWNSYNPAFPKFDVDCTNFVSQCLYAGGAPMTGYPNRAKGWWCKNNSWSYSWAVAHSFRWYLSGSRVGLQTVEVSSPEQLMAGDVICYDFQGNGRFDHSTIVVAKDKDGMPLVNAHTTNSRMRYWSYEDSSAYTPNIRYKFFHIIDRK</sequence>
<dbReference type="PANTHER" id="PTHR40032">
    <property type="entry name" value="EXPORTED PROTEIN-RELATED"/>
    <property type="match status" value="1"/>
</dbReference>
<gene>
    <name evidence="2" type="ORF">GCA01S_054_00490</name>
</gene>
<evidence type="ECO:0000259" key="1">
    <source>
        <dbReference type="Pfam" id="PF12671"/>
    </source>
</evidence>
<proteinExistence type="predicted"/>
<dbReference type="EMBL" id="BAWO01000054">
    <property type="protein sequence ID" value="GAJ40965.1"/>
    <property type="molecule type" value="Genomic_DNA"/>
</dbReference>
<accession>A0A023DI64</accession>
<reference evidence="2 3" key="1">
    <citation type="submission" date="2014-04" db="EMBL/GenBank/DDBJ databases">
        <title>Whole genome shotgun sequence of Geobacillus caldoxylosilyticus NBRC 107762.</title>
        <authorList>
            <person name="Hosoyama A."/>
            <person name="Hosoyama Y."/>
            <person name="Katano-Makiyama Y."/>
            <person name="Tsuchikane K."/>
            <person name="Ohji S."/>
            <person name="Ichikawa N."/>
            <person name="Yamazoe A."/>
            <person name="Fujita N."/>
        </authorList>
    </citation>
    <scope>NUCLEOTIDE SEQUENCE [LARGE SCALE GENOMIC DNA]</scope>
    <source>
        <strain evidence="2 3">NBRC 107762</strain>
    </source>
</reference>
<dbReference type="Gene3D" id="3.90.1720.10">
    <property type="entry name" value="endopeptidase domain like (from Nostoc punctiforme)"/>
    <property type="match status" value="1"/>
</dbReference>
<organism evidence="2 3">
    <name type="scientific">Parageobacillus caldoxylosilyticus NBRC 107762</name>
    <dbReference type="NCBI Taxonomy" id="1220594"/>
    <lineage>
        <taxon>Bacteria</taxon>
        <taxon>Bacillati</taxon>
        <taxon>Bacillota</taxon>
        <taxon>Bacilli</taxon>
        <taxon>Bacillales</taxon>
        <taxon>Anoxybacillaceae</taxon>
        <taxon>Saccharococcus</taxon>
    </lineage>
</organism>
<dbReference type="PANTHER" id="PTHR40032:SF1">
    <property type="entry name" value="EXPORTED PROTEIN"/>
    <property type="match status" value="1"/>
</dbReference>
<protein>
    <recommendedName>
        <fullName evidence="1">Putative amidase domain-containing protein</fullName>
    </recommendedName>
</protein>
<dbReference type="Pfam" id="PF12671">
    <property type="entry name" value="Amidase_6"/>
    <property type="match status" value="1"/>
</dbReference>
<dbReference type="Proteomes" id="UP000023561">
    <property type="component" value="Unassembled WGS sequence"/>
</dbReference>
<comment type="caution">
    <text evidence="2">The sequence shown here is derived from an EMBL/GenBank/DDBJ whole genome shotgun (WGS) entry which is preliminary data.</text>
</comment>
<name>A0A023DI64_9BACL</name>
<feature type="domain" description="Putative amidase" evidence="1">
    <location>
        <begin position="142"/>
        <end position="294"/>
    </location>
</feature>
<dbReference type="AlphaFoldDB" id="A0A023DI64"/>
<keyword evidence="3" id="KW-1185">Reference proteome</keyword>
<evidence type="ECO:0000313" key="2">
    <source>
        <dbReference type="EMBL" id="GAJ40965.1"/>
    </source>
</evidence>
<evidence type="ECO:0000313" key="3">
    <source>
        <dbReference type="Proteomes" id="UP000023561"/>
    </source>
</evidence>